<dbReference type="InterPro" id="IPR046959">
    <property type="entry name" value="PRK1-6/SRF4-like"/>
</dbReference>
<dbReference type="FunFam" id="3.80.10.10:FF:000400">
    <property type="entry name" value="Nuclear pore complex protein NUP107"/>
    <property type="match status" value="1"/>
</dbReference>
<feature type="domain" description="Protein kinase" evidence="11">
    <location>
        <begin position="330"/>
        <end position="603"/>
    </location>
</feature>
<feature type="chain" id="PRO_5044797173" description="Protein kinase domain-containing protein" evidence="10">
    <location>
        <begin position="29"/>
        <end position="619"/>
    </location>
</feature>
<evidence type="ECO:0000256" key="4">
    <source>
        <dbReference type="ARBA" id="ARBA00022729"/>
    </source>
</evidence>
<dbReference type="Gene3D" id="1.10.510.10">
    <property type="entry name" value="Transferase(Phosphotransferase) domain 1"/>
    <property type="match status" value="1"/>
</dbReference>
<evidence type="ECO:0000256" key="9">
    <source>
        <dbReference type="SAM" id="Phobius"/>
    </source>
</evidence>
<organism evidence="12 13">
    <name type="scientific">Eruca vesicaria subsp. sativa</name>
    <name type="common">Garden rocket</name>
    <name type="synonym">Eruca sativa</name>
    <dbReference type="NCBI Taxonomy" id="29727"/>
    <lineage>
        <taxon>Eukaryota</taxon>
        <taxon>Viridiplantae</taxon>
        <taxon>Streptophyta</taxon>
        <taxon>Embryophyta</taxon>
        <taxon>Tracheophyta</taxon>
        <taxon>Spermatophyta</taxon>
        <taxon>Magnoliopsida</taxon>
        <taxon>eudicotyledons</taxon>
        <taxon>Gunneridae</taxon>
        <taxon>Pentapetalae</taxon>
        <taxon>rosids</taxon>
        <taxon>malvids</taxon>
        <taxon>Brassicales</taxon>
        <taxon>Brassicaceae</taxon>
        <taxon>Brassiceae</taxon>
        <taxon>Eruca</taxon>
    </lineage>
</organism>
<dbReference type="InterPro" id="IPR013210">
    <property type="entry name" value="LRR_N_plant-typ"/>
</dbReference>
<keyword evidence="2" id="KW-0433">Leucine-rich repeat</keyword>
<dbReference type="SUPFAM" id="SSF56112">
    <property type="entry name" value="Protein kinase-like (PK-like)"/>
    <property type="match status" value="1"/>
</dbReference>
<evidence type="ECO:0000256" key="5">
    <source>
        <dbReference type="ARBA" id="ARBA00022737"/>
    </source>
</evidence>
<dbReference type="PROSITE" id="PS50011">
    <property type="entry name" value="PROTEIN_KINASE_DOM"/>
    <property type="match status" value="1"/>
</dbReference>
<dbReference type="Gene3D" id="3.30.200.20">
    <property type="entry name" value="Phosphorylase Kinase, domain 1"/>
    <property type="match status" value="1"/>
</dbReference>
<dbReference type="InterPro" id="IPR001245">
    <property type="entry name" value="Ser-Thr/Tyr_kinase_cat_dom"/>
</dbReference>
<comment type="subcellular location">
    <subcellularLocation>
        <location evidence="1">Membrane</location>
        <topology evidence="1">Single-pass membrane protein</topology>
    </subcellularLocation>
</comment>
<evidence type="ECO:0000256" key="8">
    <source>
        <dbReference type="ARBA" id="ARBA00023170"/>
    </source>
</evidence>
<dbReference type="SUPFAM" id="SSF52058">
    <property type="entry name" value="L domain-like"/>
    <property type="match status" value="1"/>
</dbReference>
<keyword evidence="6 9" id="KW-1133">Transmembrane helix</keyword>
<dbReference type="PRINTS" id="PR00019">
    <property type="entry name" value="LEURICHRPT"/>
</dbReference>
<comment type="caution">
    <text evidence="12">The sequence shown here is derived from an EMBL/GenBank/DDBJ whole genome shotgun (WGS) entry which is preliminary data.</text>
</comment>
<dbReference type="FunFam" id="3.30.200.20:FF:000428">
    <property type="entry name" value="Inactive LRR receptor-like serine/threonine-protein kinase BIR2"/>
    <property type="match status" value="1"/>
</dbReference>
<dbReference type="AlphaFoldDB" id="A0ABC8K0I2"/>
<name>A0ABC8K0I2_ERUVS</name>
<dbReference type="InterPro" id="IPR000719">
    <property type="entry name" value="Prot_kinase_dom"/>
</dbReference>
<evidence type="ECO:0000256" key="6">
    <source>
        <dbReference type="ARBA" id="ARBA00022989"/>
    </source>
</evidence>
<dbReference type="InterPro" id="IPR011009">
    <property type="entry name" value="Kinase-like_dom_sf"/>
</dbReference>
<keyword evidence="13" id="KW-1185">Reference proteome</keyword>
<dbReference type="InterPro" id="IPR001611">
    <property type="entry name" value="Leu-rich_rpt"/>
</dbReference>
<dbReference type="PANTHER" id="PTHR48007">
    <property type="entry name" value="LEUCINE-RICH REPEAT RECEPTOR-LIKE PROTEIN KINASE PXC1"/>
    <property type="match status" value="1"/>
</dbReference>
<evidence type="ECO:0000256" key="7">
    <source>
        <dbReference type="ARBA" id="ARBA00023136"/>
    </source>
</evidence>
<keyword evidence="4 10" id="KW-0732">Signal</keyword>
<protein>
    <recommendedName>
        <fullName evidence="11">Protein kinase domain-containing protein</fullName>
    </recommendedName>
</protein>
<dbReference type="Gene3D" id="3.80.10.10">
    <property type="entry name" value="Ribonuclease Inhibitor"/>
    <property type="match status" value="1"/>
</dbReference>
<dbReference type="Proteomes" id="UP001642260">
    <property type="component" value="Unassembled WGS sequence"/>
</dbReference>
<sequence>MEIISSNPRNLLPFFVCIILLCYSPAMAADEEDIRCLQGIQTSLTDPQGHLKSWNFKNTTVGFLCNFVGVSCWNNQENRVLNLELRDMSLSGQIPESLHFCGSLQKLDLSNNRLTGEIPRQLCSWLPFLVSLDLSNNELNGEIPPELAECRFLNSLILSDNRLSGQIPVQFSSLGRLREFSVANNNLSGRIPSFFASPSYSSLGKFSVSNNDLTGRIPSFFTSPSYYFNGNKGLCGRPLSSPCRGLSKKNLVIIIAAGVFGFAASMLLAFGVWWYYHLKQTSSLIQGGEGGGVSSLAQRLRIHKLVQVSLFQKPLVKVKFGDLMSATNYFSSENIIATTRTGTTYKAVLPDGSALAVKHLSNCKLEEKEFGYEMNQLWELRHPNLAPLLGFCLVEEEKFLVYKYMFNGTLKRLMESNLDWSTRFRIGLGAARGLAWLHHGCNPPILHRNVCSSVILIDEDFDARIVDSGLAKFMNESSLMMSGGFGGFGYVAPEYFDTMVASLKGDVYGLGVVLLELATGVKALGGEGFKGTLVDWVKQLGRSGRLVDAFDEDIRGKGHDEEILKFVEVACHCVASRPKERWSMFQVYQSLKAVAEKQGYSFTEQDDDFPLIFETQENK</sequence>
<accession>A0ABC8K0I2</accession>
<evidence type="ECO:0000256" key="2">
    <source>
        <dbReference type="ARBA" id="ARBA00022614"/>
    </source>
</evidence>
<proteinExistence type="predicted"/>
<evidence type="ECO:0000313" key="12">
    <source>
        <dbReference type="EMBL" id="CAH8349297.1"/>
    </source>
</evidence>
<reference evidence="12 13" key="1">
    <citation type="submission" date="2022-03" db="EMBL/GenBank/DDBJ databases">
        <authorList>
            <person name="Macdonald S."/>
            <person name="Ahmed S."/>
            <person name="Newling K."/>
        </authorList>
    </citation>
    <scope>NUCLEOTIDE SEQUENCE [LARGE SCALE GENOMIC DNA]</scope>
</reference>
<dbReference type="PANTHER" id="PTHR48007:SF86">
    <property type="entry name" value="(WILD MALAYSIAN BANANA) HYPOTHETICAL PROTEIN"/>
    <property type="match status" value="1"/>
</dbReference>
<feature type="transmembrane region" description="Helical" evidence="9">
    <location>
        <begin position="251"/>
        <end position="276"/>
    </location>
</feature>
<dbReference type="Pfam" id="PF07714">
    <property type="entry name" value="PK_Tyr_Ser-Thr"/>
    <property type="match status" value="1"/>
</dbReference>
<dbReference type="InterPro" id="IPR032675">
    <property type="entry name" value="LRR_dom_sf"/>
</dbReference>
<dbReference type="GO" id="GO:0016020">
    <property type="term" value="C:membrane"/>
    <property type="evidence" value="ECO:0007669"/>
    <property type="project" value="UniProtKB-SubCell"/>
</dbReference>
<keyword evidence="7 9" id="KW-0472">Membrane</keyword>
<dbReference type="EMBL" id="CAKOAT010163044">
    <property type="protein sequence ID" value="CAH8349297.1"/>
    <property type="molecule type" value="Genomic_DNA"/>
</dbReference>
<dbReference type="Pfam" id="PF00560">
    <property type="entry name" value="LRR_1"/>
    <property type="match status" value="2"/>
</dbReference>
<evidence type="ECO:0000313" key="13">
    <source>
        <dbReference type="Proteomes" id="UP001642260"/>
    </source>
</evidence>
<keyword evidence="8" id="KW-0675">Receptor</keyword>
<evidence type="ECO:0000256" key="10">
    <source>
        <dbReference type="SAM" id="SignalP"/>
    </source>
</evidence>
<keyword evidence="3 9" id="KW-0812">Transmembrane</keyword>
<gene>
    <name evidence="12" type="ORF">ERUC_LOCUS17622</name>
</gene>
<evidence type="ECO:0000256" key="3">
    <source>
        <dbReference type="ARBA" id="ARBA00022692"/>
    </source>
</evidence>
<evidence type="ECO:0000259" key="11">
    <source>
        <dbReference type="PROSITE" id="PS50011"/>
    </source>
</evidence>
<dbReference type="Pfam" id="PF12799">
    <property type="entry name" value="LRR_4"/>
    <property type="match status" value="1"/>
</dbReference>
<dbReference type="InterPro" id="IPR025875">
    <property type="entry name" value="Leu-rich_rpt_4"/>
</dbReference>
<keyword evidence="5" id="KW-0677">Repeat</keyword>
<dbReference type="Pfam" id="PF08263">
    <property type="entry name" value="LRRNT_2"/>
    <property type="match status" value="1"/>
</dbReference>
<feature type="signal peptide" evidence="10">
    <location>
        <begin position="1"/>
        <end position="28"/>
    </location>
</feature>
<evidence type="ECO:0000256" key="1">
    <source>
        <dbReference type="ARBA" id="ARBA00004167"/>
    </source>
</evidence>